<sequence>MKPISTLAGIVLAASLGGCVTPEPYDYSAFEQSRPRSILVLPPANQSPDIKASYSLLSQVTYPLAESGYYVLPVAVVDETFRQNGLVNPEEIQGVSVAKLHEIFGADAVLYLDVTEYGTTYMVISSDTRVTAEARLVDLRTGQLLWAGTATASSSEQESSSGGGLVGMLVQAAVTQIANTLTDKGHQVAGITSARLLSAARPNGILYGPRSPHYGNIE</sequence>
<protein>
    <submittedName>
        <fullName evidence="1">DUF799 domain-containing protein</fullName>
    </submittedName>
</protein>
<evidence type="ECO:0000313" key="1">
    <source>
        <dbReference type="EMBL" id="GAA3538131.1"/>
    </source>
</evidence>
<accession>A0ABP6VSK9</accession>
<dbReference type="InterPro" id="IPR008517">
    <property type="entry name" value="GNA1162-like"/>
</dbReference>
<keyword evidence="2" id="KW-1185">Reference proteome</keyword>
<dbReference type="EMBL" id="BAABCX010000002">
    <property type="protein sequence ID" value="GAA3538131.1"/>
    <property type="molecule type" value="Genomic_DNA"/>
</dbReference>
<evidence type="ECO:0000313" key="2">
    <source>
        <dbReference type="Proteomes" id="UP001500795"/>
    </source>
</evidence>
<reference evidence="2" key="1">
    <citation type="journal article" date="2019" name="Int. J. Syst. Evol. Microbiol.">
        <title>The Global Catalogue of Microorganisms (GCM) 10K type strain sequencing project: providing services to taxonomists for standard genome sequencing and annotation.</title>
        <authorList>
            <consortium name="The Broad Institute Genomics Platform"/>
            <consortium name="The Broad Institute Genome Sequencing Center for Infectious Disease"/>
            <person name="Wu L."/>
            <person name="Ma J."/>
        </authorList>
    </citation>
    <scope>NUCLEOTIDE SEQUENCE [LARGE SCALE GENOMIC DNA]</scope>
    <source>
        <strain evidence="2">JCM 17110</strain>
    </source>
</reference>
<dbReference type="Pfam" id="PF05643">
    <property type="entry name" value="GNA1162-like"/>
    <property type="match status" value="1"/>
</dbReference>
<dbReference type="RefSeq" id="WP_344956948.1">
    <property type="nucleotide sequence ID" value="NZ_BAABCX010000002.1"/>
</dbReference>
<dbReference type="PROSITE" id="PS51257">
    <property type="entry name" value="PROKAR_LIPOPROTEIN"/>
    <property type="match status" value="1"/>
</dbReference>
<comment type="caution">
    <text evidence="1">The sequence shown here is derived from an EMBL/GenBank/DDBJ whole genome shotgun (WGS) entry which is preliminary data.</text>
</comment>
<organism evidence="1 2">
    <name type="scientific">Zobellella aerophila</name>
    <dbReference type="NCBI Taxonomy" id="870480"/>
    <lineage>
        <taxon>Bacteria</taxon>
        <taxon>Pseudomonadati</taxon>
        <taxon>Pseudomonadota</taxon>
        <taxon>Gammaproteobacteria</taxon>
        <taxon>Aeromonadales</taxon>
        <taxon>Aeromonadaceae</taxon>
        <taxon>Zobellella</taxon>
    </lineage>
</organism>
<dbReference type="Proteomes" id="UP001500795">
    <property type="component" value="Unassembled WGS sequence"/>
</dbReference>
<proteinExistence type="predicted"/>
<dbReference type="Gene3D" id="3.40.50.10610">
    <property type="entry name" value="ABC-type transport auxiliary lipoprotein component"/>
    <property type="match status" value="1"/>
</dbReference>
<name>A0ABP6VSK9_9GAMM</name>
<gene>
    <name evidence="1" type="ORF">GCM10022394_17180</name>
</gene>